<evidence type="ECO:0000313" key="7">
    <source>
        <dbReference type="Proteomes" id="UP000555728"/>
    </source>
</evidence>
<feature type="domain" description="ABC transporter" evidence="5">
    <location>
        <begin position="2"/>
        <end position="250"/>
    </location>
</feature>
<dbReference type="SUPFAM" id="SSF52540">
    <property type="entry name" value="P-loop containing nucleoside triphosphate hydrolases"/>
    <property type="match status" value="1"/>
</dbReference>
<dbReference type="InterPro" id="IPR017871">
    <property type="entry name" value="ABC_transporter-like_CS"/>
</dbReference>
<dbReference type="Pfam" id="PF00005">
    <property type="entry name" value="ABC_tran"/>
    <property type="match status" value="1"/>
</dbReference>
<dbReference type="PANTHER" id="PTHR45772:SF9">
    <property type="entry name" value="CONSERVED COMPONENT OF ABC TRANSPORTER FOR NATURAL AMINO ACIDS"/>
    <property type="match status" value="1"/>
</dbReference>
<name>A0A7W6S177_9PROT</name>
<dbReference type="InterPro" id="IPR003439">
    <property type="entry name" value="ABC_transporter-like_ATP-bd"/>
</dbReference>
<gene>
    <name evidence="6" type="ORF">GGD88_002582</name>
</gene>
<dbReference type="Proteomes" id="UP000555728">
    <property type="component" value="Unassembled WGS sequence"/>
</dbReference>
<evidence type="ECO:0000256" key="4">
    <source>
        <dbReference type="SAM" id="MobiDB-lite"/>
    </source>
</evidence>
<evidence type="ECO:0000256" key="1">
    <source>
        <dbReference type="ARBA" id="ARBA00022448"/>
    </source>
</evidence>
<dbReference type="PROSITE" id="PS50893">
    <property type="entry name" value="ABC_TRANSPORTER_2"/>
    <property type="match status" value="1"/>
</dbReference>
<dbReference type="RefSeq" id="WP_184436024.1">
    <property type="nucleotide sequence ID" value="NZ_JACIGI010000022.1"/>
</dbReference>
<dbReference type="Gene3D" id="3.40.50.300">
    <property type="entry name" value="P-loop containing nucleotide triphosphate hydrolases"/>
    <property type="match status" value="1"/>
</dbReference>
<sequence length="295" mass="31875">MIQIEGISKAFGGLQAVDSVQFTVERGGITGLIGPNGAGKTTLFSILAGFLTADQGRVLLDGDDVTGLPPHKLFHRGLVRTFQIPKEFSRMSVRENLMIVPPAQSGERLSMSWLRWGKVKREDRRIGEKVDEVLDFLNLTHVADELAGNLSGGQKKLLELGRTMMIDAKVVLLDEPGAGVNRTLLNNIRDAIRRLNRDRGYTFCLIEHDMDLIAQLCDPVVVMAQGQVIAQGTMDEVRADPLVQDAYLGGGVSGRGVSAITEADVARTRGAGGPGEEAGDGTDNGTDNGEEEWRP</sequence>
<dbReference type="EMBL" id="JACIGI010000022">
    <property type="protein sequence ID" value="MBB4286841.1"/>
    <property type="molecule type" value="Genomic_DNA"/>
</dbReference>
<proteinExistence type="predicted"/>
<accession>A0A7W6S177</accession>
<dbReference type="GO" id="GO:0005886">
    <property type="term" value="C:plasma membrane"/>
    <property type="evidence" value="ECO:0007669"/>
    <property type="project" value="TreeGrafter"/>
</dbReference>
<dbReference type="SMART" id="SM00382">
    <property type="entry name" value="AAA"/>
    <property type="match status" value="1"/>
</dbReference>
<keyword evidence="2" id="KW-0547">Nucleotide-binding</keyword>
<keyword evidence="1" id="KW-0813">Transport</keyword>
<protein>
    <submittedName>
        <fullName evidence="6">Branched-chain amino acid transport system ATP-binding protein</fullName>
    </submittedName>
</protein>
<dbReference type="PROSITE" id="PS00211">
    <property type="entry name" value="ABC_TRANSPORTER_1"/>
    <property type="match status" value="1"/>
</dbReference>
<reference evidence="6 7" key="1">
    <citation type="submission" date="2020-08" db="EMBL/GenBank/DDBJ databases">
        <title>Genome sequencing of Purple Non-Sulfur Bacteria from various extreme environments.</title>
        <authorList>
            <person name="Mayer M."/>
        </authorList>
    </citation>
    <scope>NUCLEOTIDE SEQUENCE [LARGE SCALE GENOMIC DNA]</scope>
    <source>
        <strain evidence="6 7">JA135</strain>
    </source>
</reference>
<dbReference type="AlphaFoldDB" id="A0A7W6S177"/>
<dbReference type="FunFam" id="3.40.50.300:FF:000421">
    <property type="entry name" value="Branched-chain amino acid ABC transporter ATP-binding protein"/>
    <property type="match status" value="1"/>
</dbReference>
<feature type="region of interest" description="Disordered" evidence="4">
    <location>
        <begin position="263"/>
        <end position="295"/>
    </location>
</feature>
<evidence type="ECO:0000256" key="3">
    <source>
        <dbReference type="ARBA" id="ARBA00022840"/>
    </source>
</evidence>
<keyword evidence="3 6" id="KW-0067">ATP-binding</keyword>
<dbReference type="GO" id="GO:0016887">
    <property type="term" value="F:ATP hydrolysis activity"/>
    <property type="evidence" value="ECO:0007669"/>
    <property type="project" value="InterPro"/>
</dbReference>
<comment type="caution">
    <text evidence="6">The sequence shown here is derived from an EMBL/GenBank/DDBJ whole genome shotgun (WGS) entry which is preliminary data.</text>
</comment>
<dbReference type="InterPro" id="IPR051120">
    <property type="entry name" value="ABC_AA/LPS_Transport"/>
</dbReference>
<dbReference type="CDD" id="cd03219">
    <property type="entry name" value="ABC_Mj1267_LivG_branched"/>
    <property type="match status" value="1"/>
</dbReference>
<dbReference type="InterPro" id="IPR032823">
    <property type="entry name" value="BCA_ABC_TP_C"/>
</dbReference>
<dbReference type="GO" id="GO:0005524">
    <property type="term" value="F:ATP binding"/>
    <property type="evidence" value="ECO:0007669"/>
    <property type="project" value="UniProtKB-KW"/>
</dbReference>
<evidence type="ECO:0000256" key="2">
    <source>
        <dbReference type="ARBA" id="ARBA00022741"/>
    </source>
</evidence>
<keyword evidence="7" id="KW-1185">Reference proteome</keyword>
<evidence type="ECO:0000313" key="6">
    <source>
        <dbReference type="EMBL" id="MBB4286841.1"/>
    </source>
</evidence>
<organism evidence="6 7">
    <name type="scientific">Roseospira goensis</name>
    <dbReference type="NCBI Taxonomy" id="391922"/>
    <lineage>
        <taxon>Bacteria</taxon>
        <taxon>Pseudomonadati</taxon>
        <taxon>Pseudomonadota</taxon>
        <taxon>Alphaproteobacteria</taxon>
        <taxon>Rhodospirillales</taxon>
        <taxon>Rhodospirillaceae</taxon>
        <taxon>Roseospira</taxon>
    </lineage>
</organism>
<dbReference type="InterPro" id="IPR027417">
    <property type="entry name" value="P-loop_NTPase"/>
</dbReference>
<dbReference type="PANTHER" id="PTHR45772">
    <property type="entry name" value="CONSERVED COMPONENT OF ABC TRANSPORTER FOR NATURAL AMINO ACIDS-RELATED"/>
    <property type="match status" value="1"/>
</dbReference>
<dbReference type="InterPro" id="IPR003593">
    <property type="entry name" value="AAA+_ATPase"/>
</dbReference>
<evidence type="ECO:0000259" key="5">
    <source>
        <dbReference type="PROSITE" id="PS50893"/>
    </source>
</evidence>
<dbReference type="Pfam" id="PF12399">
    <property type="entry name" value="BCA_ABC_TP_C"/>
    <property type="match status" value="1"/>
</dbReference>